<gene>
    <name evidence="1" type="ORF">EV693_10333</name>
</gene>
<name>A0A4R2NAM8_9PAST</name>
<reference evidence="1 2" key="1">
    <citation type="submission" date="2019-03" db="EMBL/GenBank/DDBJ databases">
        <title>Genomic Encyclopedia of Type Strains, Phase IV (KMG-IV): sequencing the most valuable type-strain genomes for metagenomic binning, comparative biology and taxonomic classification.</title>
        <authorList>
            <person name="Goeker M."/>
        </authorList>
    </citation>
    <scope>NUCLEOTIDE SEQUENCE [LARGE SCALE GENOMIC DNA]</scope>
    <source>
        <strain evidence="1 2">DSM 16380</strain>
    </source>
</reference>
<protein>
    <submittedName>
        <fullName evidence="1">Uncharacterized protein</fullName>
    </submittedName>
</protein>
<dbReference type="Proteomes" id="UP000295537">
    <property type="component" value="Unassembled WGS sequence"/>
</dbReference>
<dbReference type="EMBL" id="SLXJ01000003">
    <property type="protein sequence ID" value="TCP18068.1"/>
    <property type="molecule type" value="Genomic_DNA"/>
</dbReference>
<comment type="caution">
    <text evidence="1">The sequence shown here is derived from an EMBL/GenBank/DDBJ whole genome shotgun (WGS) entry which is preliminary data.</text>
</comment>
<dbReference type="AlphaFoldDB" id="A0A4R2NAM8"/>
<organism evidence="1 2">
    <name type="scientific">Nicoletella semolina</name>
    <dbReference type="NCBI Taxonomy" id="271160"/>
    <lineage>
        <taxon>Bacteria</taxon>
        <taxon>Pseudomonadati</taxon>
        <taxon>Pseudomonadota</taxon>
        <taxon>Gammaproteobacteria</taxon>
        <taxon>Pasteurellales</taxon>
        <taxon>Pasteurellaceae</taxon>
        <taxon>Nicoletella</taxon>
    </lineage>
</organism>
<proteinExistence type="predicted"/>
<evidence type="ECO:0000313" key="1">
    <source>
        <dbReference type="EMBL" id="TCP18068.1"/>
    </source>
</evidence>
<sequence>MRVVKHKKKIIVCSVSIIIGLTLAHYSDEFRTSKKGLEVIGNAEGW</sequence>
<keyword evidence="2" id="KW-1185">Reference proteome</keyword>
<evidence type="ECO:0000313" key="2">
    <source>
        <dbReference type="Proteomes" id="UP000295537"/>
    </source>
</evidence>
<accession>A0A4R2NAM8</accession>